<keyword evidence="6 8" id="KW-1133">Transmembrane helix</keyword>
<dbReference type="Pfam" id="PF25057">
    <property type="entry name" value="CUT_N"/>
    <property type="match status" value="1"/>
</dbReference>
<dbReference type="PANTHER" id="PTHR22907:SF51">
    <property type="entry name" value="CUTICLIN-1"/>
    <property type="match status" value="1"/>
</dbReference>
<evidence type="ECO:0000256" key="3">
    <source>
        <dbReference type="ARBA" id="ARBA00022475"/>
    </source>
</evidence>
<sequence>MQTLSFLLLCFVSSLIADIIDENGVIGDPEIECGPSSIIVNWRLRRPFDGVVFVKGRRSTTNCIKTSRGREVAGINIPFDSCGLTRSRSLNPRGIFVAATVVLSFHPLFITMIDRSYRVQCFYVENDRQVRARVGVEELSTTLVTSSPNLPSCKYEILDGSITGPPVSSASIGQKVFHKWSCTTDAVDTYCITVHSCDVNDGIGQKVSIIDEEGCAVDERLISQLEYSGDLVAGQLSHVFKYADKEELFYECHISISLKEVAAQCPRPVCPSPLSSSPPSLGVHTFPSYTPYRRRVRSVPHYEVDVSAQLTASTAKIKDSSSRVANQGCFTPFLLFSFLPFVVLFFLLFFSGSIIMCFRRNRDKSVN</sequence>
<keyword evidence="4 8" id="KW-0812">Transmembrane</keyword>
<dbReference type="GO" id="GO:0042302">
    <property type="term" value="F:structural constituent of cuticle"/>
    <property type="evidence" value="ECO:0007669"/>
    <property type="project" value="UniProtKB-KW"/>
</dbReference>
<proteinExistence type="predicted"/>
<organism evidence="11 12">
    <name type="scientific">Pristionchus mayeri</name>
    <dbReference type="NCBI Taxonomy" id="1317129"/>
    <lineage>
        <taxon>Eukaryota</taxon>
        <taxon>Metazoa</taxon>
        <taxon>Ecdysozoa</taxon>
        <taxon>Nematoda</taxon>
        <taxon>Chromadorea</taxon>
        <taxon>Rhabditida</taxon>
        <taxon>Rhabditina</taxon>
        <taxon>Diplogasteromorpha</taxon>
        <taxon>Diplogasteroidea</taxon>
        <taxon>Neodiplogasteridae</taxon>
        <taxon>Pristionchus</taxon>
    </lineage>
</organism>
<dbReference type="GO" id="GO:0005886">
    <property type="term" value="C:plasma membrane"/>
    <property type="evidence" value="ECO:0007669"/>
    <property type="project" value="UniProtKB-SubCell"/>
</dbReference>
<dbReference type="Pfam" id="PF25301">
    <property type="entry name" value="CUT_C"/>
    <property type="match status" value="1"/>
</dbReference>
<comment type="subcellular location">
    <subcellularLocation>
        <location evidence="1">Cell membrane</location>
        <topology evidence="1">Single-pass type I membrane protein</topology>
    </subcellularLocation>
</comment>
<evidence type="ECO:0000313" key="11">
    <source>
        <dbReference type="EMBL" id="GMR36503.1"/>
    </source>
</evidence>
<evidence type="ECO:0000256" key="7">
    <source>
        <dbReference type="ARBA" id="ARBA00023136"/>
    </source>
</evidence>
<evidence type="ECO:0000256" key="1">
    <source>
        <dbReference type="ARBA" id="ARBA00004251"/>
    </source>
</evidence>
<dbReference type="EMBL" id="BTRK01000002">
    <property type="protein sequence ID" value="GMR36503.1"/>
    <property type="molecule type" value="Genomic_DNA"/>
</dbReference>
<evidence type="ECO:0000313" key="12">
    <source>
        <dbReference type="Proteomes" id="UP001328107"/>
    </source>
</evidence>
<comment type="caution">
    <text evidence="11">The sequence shown here is derived from an EMBL/GenBank/DDBJ whole genome shotgun (WGS) entry which is preliminary data.</text>
</comment>
<feature type="transmembrane region" description="Helical" evidence="8">
    <location>
        <begin position="333"/>
        <end position="358"/>
    </location>
</feature>
<evidence type="ECO:0000259" key="10">
    <source>
        <dbReference type="PROSITE" id="PS51034"/>
    </source>
</evidence>
<keyword evidence="2" id="KW-0193">Cuticle</keyword>
<keyword evidence="3" id="KW-1003">Cell membrane</keyword>
<evidence type="ECO:0000256" key="2">
    <source>
        <dbReference type="ARBA" id="ARBA00022460"/>
    </source>
</evidence>
<accession>A0AAN4Z8L7</accession>
<gene>
    <name evidence="11" type="ORF">PMAYCL1PPCAC_06698</name>
</gene>
<protein>
    <recommendedName>
        <fullName evidence="10">ZP domain-containing protein</fullName>
    </recommendedName>
</protein>
<feature type="chain" id="PRO_5042850081" description="ZP domain-containing protein" evidence="9">
    <location>
        <begin position="18"/>
        <end position="367"/>
    </location>
</feature>
<dbReference type="InterPro" id="IPR057475">
    <property type="entry name" value="CUT_C"/>
</dbReference>
<dbReference type="AlphaFoldDB" id="A0AAN4Z8L7"/>
<evidence type="ECO:0000256" key="4">
    <source>
        <dbReference type="ARBA" id="ARBA00022692"/>
    </source>
</evidence>
<dbReference type="PANTHER" id="PTHR22907">
    <property type="entry name" value="GH04558P"/>
    <property type="match status" value="1"/>
</dbReference>
<dbReference type="InterPro" id="IPR001507">
    <property type="entry name" value="ZP_dom"/>
</dbReference>
<dbReference type="InterPro" id="IPR056953">
    <property type="entry name" value="CUT_N"/>
</dbReference>
<feature type="signal peptide" evidence="9">
    <location>
        <begin position="1"/>
        <end position="17"/>
    </location>
</feature>
<reference evidence="12" key="1">
    <citation type="submission" date="2022-10" db="EMBL/GenBank/DDBJ databases">
        <title>Genome assembly of Pristionchus species.</title>
        <authorList>
            <person name="Yoshida K."/>
            <person name="Sommer R.J."/>
        </authorList>
    </citation>
    <scope>NUCLEOTIDE SEQUENCE [LARGE SCALE GENOMIC DNA]</scope>
    <source>
        <strain evidence="12">RS5460</strain>
    </source>
</reference>
<evidence type="ECO:0000256" key="9">
    <source>
        <dbReference type="SAM" id="SignalP"/>
    </source>
</evidence>
<evidence type="ECO:0000256" key="5">
    <source>
        <dbReference type="ARBA" id="ARBA00022729"/>
    </source>
</evidence>
<feature type="domain" description="ZP" evidence="10">
    <location>
        <begin position="32"/>
        <end position="277"/>
    </location>
</feature>
<evidence type="ECO:0000256" key="8">
    <source>
        <dbReference type="SAM" id="Phobius"/>
    </source>
</evidence>
<keyword evidence="5 9" id="KW-0732">Signal</keyword>
<keyword evidence="12" id="KW-1185">Reference proteome</keyword>
<keyword evidence="7 8" id="KW-0472">Membrane</keyword>
<dbReference type="SMART" id="SM00241">
    <property type="entry name" value="ZP"/>
    <property type="match status" value="1"/>
</dbReference>
<evidence type="ECO:0000256" key="6">
    <source>
        <dbReference type="ARBA" id="ARBA00022989"/>
    </source>
</evidence>
<dbReference type="PROSITE" id="PS51034">
    <property type="entry name" value="ZP_2"/>
    <property type="match status" value="1"/>
</dbReference>
<dbReference type="Proteomes" id="UP001328107">
    <property type="component" value="Unassembled WGS sequence"/>
</dbReference>
<feature type="non-terminal residue" evidence="11">
    <location>
        <position position="367"/>
    </location>
</feature>
<name>A0AAN4Z8L7_9BILA</name>
<dbReference type="InterPro" id="IPR051962">
    <property type="entry name" value="Cuticlin"/>
</dbReference>